<gene>
    <name evidence="2" type="ORF">FL583_01085</name>
</gene>
<proteinExistence type="predicted"/>
<name>A0A545B001_9ACTN</name>
<dbReference type="Gene3D" id="1.10.3210.10">
    <property type="entry name" value="Hypothetical protein af1432"/>
    <property type="match status" value="1"/>
</dbReference>
<dbReference type="NCBIfam" id="TIGR00277">
    <property type="entry name" value="HDIG"/>
    <property type="match status" value="1"/>
</dbReference>
<dbReference type="InterPro" id="IPR006675">
    <property type="entry name" value="HDIG_dom"/>
</dbReference>
<sequence length="189" mass="20790">MIPSDREIEDLHRRYAPTPEAFDLVFTHCRIVRDLALQLLPADADVDAELVNAGALLHDVGVYRLQGAAYIRHGILGDALLRSLGLPDRLCRMCSHHTGVGLTGADVVAQELPLPVADYLAETPEEELVMYADKFHSKKSPPVFVSADTYTATVARFGEEKATRFKFLRSRYGDPDLAGLATVYGHATI</sequence>
<comment type="caution">
    <text evidence="2">The sequence shown here is derived from an EMBL/GenBank/DDBJ whole genome shotgun (WGS) entry which is preliminary data.</text>
</comment>
<dbReference type="RefSeq" id="WP_142702519.1">
    <property type="nucleotide sequence ID" value="NZ_VIRS01000001.1"/>
</dbReference>
<evidence type="ECO:0000313" key="2">
    <source>
        <dbReference type="EMBL" id="TQS46901.1"/>
    </source>
</evidence>
<feature type="domain" description="HD" evidence="1">
    <location>
        <begin position="25"/>
        <end position="136"/>
    </location>
</feature>
<dbReference type="InterPro" id="IPR003607">
    <property type="entry name" value="HD/PDEase_dom"/>
</dbReference>
<dbReference type="Proteomes" id="UP000317982">
    <property type="component" value="Unassembled WGS sequence"/>
</dbReference>
<accession>A0A545B001</accession>
<dbReference type="InParanoid" id="A0A545B001"/>
<reference evidence="2 3" key="1">
    <citation type="submission" date="2019-07" db="EMBL/GenBank/DDBJ databases">
        <title>Cryptosporangium phraense sp. nov., isolated from plant litter.</title>
        <authorList>
            <person name="Suriyachadkun C."/>
        </authorList>
    </citation>
    <scope>NUCLEOTIDE SEQUENCE [LARGE SCALE GENOMIC DNA]</scope>
    <source>
        <strain evidence="2 3">A-T 5661</strain>
    </source>
</reference>
<dbReference type="SUPFAM" id="SSF109604">
    <property type="entry name" value="HD-domain/PDEase-like"/>
    <property type="match status" value="1"/>
</dbReference>
<dbReference type="AlphaFoldDB" id="A0A545B001"/>
<keyword evidence="3" id="KW-1185">Reference proteome</keyword>
<dbReference type="CDD" id="cd00077">
    <property type="entry name" value="HDc"/>
    <property type="match status" value="1"/>
</dbReference>
<dbReference type="Pfam" id="PF01966">
    <property type="entry name" value="HD"/>
    <property type="match status" value="1"/>
</dbReference>
<evidence type="ECO:0000313" key="3">
    <source>
        <dbReference type="Proteomes" id="UP000317982"/>
    </source>
</evidence>
<organism evidence="2 3">
    <name type="scientific">Cryptosporangium phraense</name>
    <dbReference type="NCBI Taxonomy" id="2593070"/>
    <lineage>
        <taxon>Bacteria</taxon>
        <taxon>Bacillati</taxon>
        <taxon>Actinomycetota</taxon>
        <taxon>Actinomycetes</taxon>
        <taxon>Cryptosporangiales</taxon>
        <taxon>Cryptosporangiaceae</taxon>
        <taxon>Cryptosporangium</taxon>
    </lineage>
</organism>
<dbReference type="OrthoDB" id="1722553at2"/>
<dbReference type="InterPro" id="IPR006674">
    <property type="entry name" value="HD_domain"/>
</dbReference>
<dbReference type="EMBL" id="VIRS01000001">
    <property type="protein sequence ID" value="TQS46901.1"/>
    <property type="molecule type" value="Genomic_DNA"/>
</dbReference>
<protein>
    <submittedName>
        <fullName evidence="2">HD domain-containing protein</fullName>
    </submittedName>
</protein>
<evidence type="ECO:0000259" key="1">
    <source>
        <dbReference type="Pfam" id="PF01966"/>
    </source>
</evidence>